<dbReference type="GO" id="GO:0007229">
    <property type="term" value="P:integrin-mediated signaling pathway"/>
    <property type="evidence" value="ECO:0007669"/>
    <property type="project" value="TreeGrafter"/>
</dbReference>
<protein>
    <submittedName>
        <fullName evidence="3">Uncharacterized protein</fullName>
    </submittedName>
</protein>
<reference evidence="3" key="2">
    <citation type="submission" date="2025-09" db="UniProtKB">
        <authorList>
            <consortium name="Ensembl"/>
        </authorList>
    </citation>
    <scope>IDENTIFICATION</scope>
</reference>
<evidence type="ECO:0000313" key="4">
    <source>
        <dbReference type="Proteomes" id="UP000694426"/>
    </source>
</evidence>
<proteinExistence type="predicted"/>
<dbReference type="SUPFAM" id="SSF69318">
    <property type="entry name" value="Integrin alpha N-terminal domain"/>
    <property type="match status" value="1"/>
</dbReference>
<evidence type="ECO:0000256" key="1">
    <source>
        <dbReference type="PROSITE-ProRule" id="PRU00803"/>
    </source>
</evidence>
<dbReference type="Proteomes" id="UP000694426">
    <property type="component" value="Unplaced"/>
</dbReference>
<dbReference type="InterPro" id="IPR028994">
    <property type="entry name" value="Integrin_alpha_N"/>
</dbReference>
<dbReference type="GO" id="GO:0008305">
    <property type="term" value="C:integrin complex"/>
    <property type="evidence" value="ECO:0007669"/>
    <property type="project" value="TreeGrafter"/>
</dbReference>
<name>A0A8B9BUC8_9AVES</name>
<dbReference type="GO" id="GO:0098609">
    <property type="term" value="P:cell-cell adhesion"/>
    <property type="evidence" value="ECO:0007669"/>
    <property type="project" value="TreeGrafter"/>
</dbReference>
<dbReference type="AlphaFoldDB" id="A0A8B9BUC8"/>
<feature type="repeat" description="FG-GAP" evidence="1">
    <location>
        <begin position="125"/>
        <end position="186"/>
    </location>
</feature>
<dbReference type="Ensembl" id="ENSABRT00000012825.1">
    <property type="protein sequence ID" value="ENSABRP00000009020.1"/>
    <property type="gene ID" value="ENSABRG00000008055.1"/>
</dbReference>
<evidence type="ECO:0000256" key="2">
    <source>
        <dbReference type="SAM" id="MobiDB-lite"/>
    </source>
</evidence>
<keyword evidence="4" id="KW-1185">Reference proteome</keyword>
<dbReference type="GO" id="GO:0033627">
    <property type="term" value="P:cell adhesion mediated by integrin"/>
    <property type="evidence" value="ECO:0007669"/>
    <property type="project" value="TreeGrafter"/>
</dbReference>
<feature type="region of interest" description="Disordered" evidence="2">
    <location>
        <begin position="1"/>
        <end position="59"/>
    </location>
</feature>
<dbReference type="PROSITE" id="PS51470">
    <property type="entry name" value="FG_GAP"/>
    <property type="match status" value="1"/>
</dbReference>
<accession>A0A8B9BUC8</accession>
<evidence type="ECO:0000313" key="3">
    <source>
        <dbReference type="Ensembl" id="ENSABRP00000009020.1"/>
    </source>
</evidence>
<organism evidence="3 4">
    <name type="scientific">Anser brachyrhynchus</name>
    <name type="common">Pink-footed goose</name>
    <dbReference type="NCBI Taxonomy" id="132585"/>
    <lineage>
        <taxon>Eukaryota</taxon>
        <taxon>Metazoa</taxon>
        <taxon>Chordata</taxon>
        <taxon>Craniata</taxon>
        <taxon>Vertebrata</taxon>
        <taxon>Euteleostomi</taxon>
        <taxon>Archelosauria</taxon>
        <taxon>Archosauria</taxon>
        <taxon>Dinosauria</taxon>
        <taxon>Saurischia</taxon>
        <taxon>Theropoda</taxon>
        <taxon>Coelurosauria</taxon>
        <taxon>Aves</taxon>
        <taxon>Neognathae</taxon>
        <taxon>Galloanserae</taxon>
        <taxon>Anseriformes</taxon>
        <taxon>Anatidae</taxon>
        <taxon>Anserinae</taxon>
        <taxon>Anser</taxon>
    </lineage>
</organism>
<reference evidence="3" key="1">
    <citation type="submission" date="2025-08" db="UniProtKB">
        <authorList>
            <consortium name="Ensembl"/>
        </authorList>
    </citation>
    <scope>IDENTIFICATION</scope>
</reference>
<dbReference type="GO" id="GO:0007160">
    <property type="term" value="P:cell-matrix adhesion"/>
    <property type="evidence" value="ECO:0007669"/>
    <property type="project" value="TreeGrafter"/>
</dbReference>
<dbReference type="Gene3D" id="2.130.10.130">
    <property type="entry name" value="Integrin alpha, N-terminal"/>
    <property type="match status" value="1"/>
</dbReference>
<dbReference type="PANTHER" id="PTHR23220:SF26">
    <property type="entry name" value="INTEGRIN ALPHA-10"/>
    <property type="match status" value="1"/>
</dbReference>
<sequence length="211" mass="21622">MLAPPGPCSPPFPALFHPDGERGRGGGGGQEGFGPLSGRRARGCGGSHPAPLRIPPGPAPSHLIATARNARGASPCLIVGLWLVAWPRFLPGSRAPKGRGVGAGGDVGAPRPALAVSPGLCGAFNIDVSSPRLFHGPPEAQFGYKVLQRAAGGDRWLLVGAPWDGPEGDRRGDVYKCRVGSPNATCAKANLGFPPRGTAALQRSPLPSRNM</sequence>
<dbReference type="GO" id="GO:0005178">
    <property type="term" value="F:integrin binding"/>
    <property type="evidence" value="ECO:0007669"/>
    <property type="project" value="TreeGrafter"/>
</dbReference>
<dbReference type="PANTHER" id="PTHR23220">
    <property type="entry name" value="INTEGRIN ALPHA"/>
    <property type="match status" value="1"/>
</dbReference>
<feature type="compositionally biased region" description="Pro residues" evidence="2">
    <location>
        <begin position="1"/>
        <end position="13"/>
    </location>
</feature>
<dbReference type="GeneTree" id="ENSGT00940000158423"/>
<dbReference type="InterPro" id="IPR013519">
    <property type="entry name" value="Int_alpha_beta-p"/>
</dbReference>
<dbReference type="GO" id="GO:0009897">
    <property type="term" value="C:external side of plasma membrane"/>
    <property type="evidence" value="ECO:0007669"/>
    <property type="project" value="TreeGrafter"/>
</dbReference>